<gene>
    <name evidence="1" type="ORF">L1987_06644</name>
</gene>
<accession>A0ACB9JYX7</accession>
<proteinExistence type="predicted"/>
<dbReference type="EMBL" id="CM042019">
    <property type="protein sequence ID" value="KAI3825168.1"/>
    <property type="molecule type" value="Genomic_DNA"/>
</dbReference>
<evidence type="ECO:0000313" key="1">
    <source>
        <dbReference type="EMBL" id="KAI3825168.1"/>
    </source>
</evidence>
<evidence type="ECO:0000313" key="2">
    <source>
        <dbReference type="Proteomes" id="UP001056120"/>
    </source>
</evidence>
<keyword evidence="2" id="KW-1185">Reference proteome</keyword>
<comment type="caution">
    <text evidence="1">The sequence shown here is derived from an EMBL/GenBank/DDBJ whole genome shotgun (WGS) entry which is preliminary data.</text>
</comment>
<organism evidence="1 2">
    <name type="scientific">Smallanthus sonchifolius</name>
    <dbReference type="NCBI Taxonomy" id="185202"/>
    <lineage>
        <taxon>Eukaryota</taxon>
        <taxon>Viridiplantae</taxon>
        <taxon>Streptophyta</taxon>
        <taxon>Embryophyta</taxon>
        <taxon>Tracheophyta</taxon>
        <taxon>Spermatophyta</taxon>
        <taxon>Magnoliopsida</taxon>
        <taxon>eudicotyledons</taxon>
        <taxon>Gunneridae</taxon>
        <taxon>Pentapetalae</taxon>
        <taxon>asterids</taxon>
        <taxon>campanulids</taxon>
        <taxon>Asterales</taxon>
        <taxon>Asteraceae</taxon>
        <taxon>Asteroideae</taxon>
        <taxon>Heliantheae alliance</taxon>
        <taxon>Millerieae</taxon>
        <taxon>Smallanthus</taxon>
    </lineage>
</organism>
<name>A0ACB9JYX7_9ASTR</name>
<protein>
    <submittedName>
        <fullName evidence="1">Uncharacterized protein</fullName>
    </submittedName>
</protein>
<reference evidence="2" key="1">
    <citation type="journal article" date="2022" name="Mol. Ecol. Resour.">
        <title>The genomes of chicory, endive, great burdock and yacon provide insights into Asteraceae palaeo-polyploidization history and plant inulin production.</title>
        <authorList>
            <person name="Fan W."/>
            <person name="Wang S."/>
            <person name="Wang H."/>
            <person name="Wang A."/>
            <person name="Jiang F."/>
            <person name="Liu H."/>
            <person name="Zhao H."/>
            <person name="Xu D."/>
            <person name="Zhang Y."/>
        </authorList>
    </citation>
    <scope>NUCLEOTIDE SEQUENCE [LARGE SCALE GENOMIC DNA]</scope>
    <source>
        <strain evidence="2">cv. Yunnan</strain>
    </source>
</reference>
<sequence length="174" mass="19414">MECTIPLLVSHNNKQEIEIHYLERGVKSIRRDLTTFPSLLENVTGIMEDQRLIDQSLQNASSHMMEFKKRLSDMERRTAAAEQKVEAAEERAIDAEIRATLAEARVEHMLTPTTVQTGTMKQIKIAAEEMAAVPAEEVQEVAAQPEVLEMLQAGSAPTRPSYPTTPAISMAQRV</sequence>
<dbReference type="Proteomes" id="UP001056120">
    <property type="component" value="Linkage Group LG02"/>
</dbReference>
<reference evidence="1 2" key="2">
    <citation type="journal article" date="2022" name="Mol. Ecol. Resour.">
        <title>The genomes of chicory, endive, great burdock and yacon provide insights into Asteraceae paleo-polyploidization history and plant inulin production.</title>
        <authorList>
            <person name="Fan W."/>
            <person name="Wang S."/>
            <person name="Wang H."/>
            <person name="Wang A."/>
            <person name="Jiang F."/>
            <person name="Liu H."/>
            <person name="Zhao H."/>
            <person name="Xu D."/>
            <person name="Zhang Y."/>
        </authorList>
    </citation>
    <scope>NUCLEOTIDE SEQUENCE [LARGE SCALE GENOMIC DNA]</scope>
    <source>
        <strain evidence="2">cv. Yunnan</strain>
        <tissue evidence="1">Leaves</tissue>
    </source>
</reference>